<dbReference type="InterPro" id="IPR043129">
    <property type="entry name" value="ATPase_NBD"/>
</dbReference>
<dbReference type="Proteomes" id="UP000187074">
    <property type="component" value="Unassembled WGS sequence"/>
</dbReference>
<dbReference type="PANTHER" id="PTHR19375">
    <property type="entry name" value="HEAT SHOCK PROTEIN 70KDA"/>
    <property type="match status" value="1"/>
</dbReference>
<comment type="caution">
    <text evidence="14">The sequence shown here is derived from an EMBL/GenBank/DDBJ whole genome shotgun (WGS) entry which is preliminary data.</text>
</comment>
<keyword evidence="5" id="KW-0597">Phosphoprotein</keyword>
<dbReference type="SUPFAM" id="SSF53067">
    <property type="entry name" value="Actin-like ATPase domain"/>
    <property type="match status" value="2"/>
</dbReference>
<evidence type="ECO:0000256" key="11">
    <source>
        <dbReference type="ARBA" id="ARBA00030945"/>
    </source>
</evidence>
<evidence type="ECO:0000256" key="13">
    <source>
        <dbReference type="RuleBase" id="RU003322"/>
    </source>
</evidence>
<protein>
    <recommendedName>
        <fullName evidence="3">Chaperone protein DnaK</fullName>
    </recommendedName>
    <alternativeName>
        <fullName evidence="4">Chaperone protein dnaK</fullName>
    </alternativeName>
    <alternativeName>
        <fullName evidence="12">HSP70</fullName>
    </alternativeName>
    <alternativeName>
        <fullName evidence="11">Heat shock 70 kDa protein</fullName>
    </alternativeName>
    <alternativeName>
        <fullName evidence="10">Heat shock protein 70</fullName>
    </alternativeName>
</protein>
<gene>
    <name evidence="14" type="ORF">BK123_10825</name>
</gene>
<organism evidence="14 15">
    <name type="scientific">Paenibacillus lautus</name>
    <name type="common">Bacillus lautus</name>
    <dbReference type="NCBI Taxonomy" id="1401"/>
    <lineage>
        <taxon>Bacteria</taxon>
        <taxon>Bacillati</taxon>
        <taxon>Bacillota</taxon>
        <taxon>Bacilli</taxon>
        <taxon>Bacillales</taxon>
        <taxon>Paenibacillaceae</taxon>
        <taxon>Paenibacillus</taxon>
    </lineage>
</organism>
<evidence type="ECO:0000256" key="2">
    <source>
        <dbReference type="ARBA" id="ARBA00007381"/>
    </source>
</evidence>
<evidence type="ECO:0000313" key="14">
    <source>
        <dbReference type="EMBL" id="OME93737.1"/>
    </source>
</evidence>
<dbReference type="FunFam" id="3.30.420.40:FF:000144">
    <property type="entry name" value="Molecular chaperone HscC"/>
    <property type="match status" value="1"/>
</dbReference>
<comment type="function">
    <text evidence="1">Acts as a chaperone.</text>
</comment>
<evidence type="ECO:0000313" key="15">
    <source>
        <dbReference type="Proteomes" id="UP000187074"/>
    </source>
</evidence>
<dbReference type="InterPro" id="IPR029047">
    <property type="entry name" value="HSP70_peptide-bd_sf"/>
</dbReference>
<dbReference type="GO" id="GO:0005524">
    <property type="term" value="F:ATP binding"/>
    <property type="evidence" value="ECO:0007669"/>
    <property type="project" value="UniProtKB-KW"/>
</dbReference>
<name>A0A1R1B3K8_PAELA</name>
<dbReference type="STRING" id="1401.BK123_10825"/>
<evidence type="ECO:0000256" key="10">
    <source>
        <dbReference type="ARBA" id="ARBA00030019"/>
    </source>
</evidence>
<evidence type="ECO:0000256" key="3">
    <source>
        <dbReference type="ARBA" id="ARBA00014415"/>
    </source>
</evidence>
<evidence type="ECO:0000256" key="6">
    <source>
        <dbReference type="ARBA" id="ARBA00022741"/>
    </source>
</evidence>
<dbReference type="PROSITE" id="PS01036">
    <property type="entry name" value="HSP70_3"/>
    <property type="match status" value="1"/>
</dbReference>
<evidence type="ECO:0000256" key="5">
    <source>
        <dbReference type="ARBA" id="ARBA00022553"/>
    </source>
</evidence>
<evidence type="ECO:0000256" key="1">
    <source>
        <dbReference type="ARBA" id="ARBA00002290"/>
    </source>
</evidence>
<dbReference type="PROSITE" id="PS00297">
    <property type="entry name" value="HSP70_1"/>
    <property type="match status" value="1"/>
</dbReference>
<evidence type="ECO:0000256" key="9">
    <source>
        <dbReference type="ARBA" id="ARBA00023186"/>
    </source>
</evidence>
<dbReference type="Pfam" id="PF00012">
    <property type="entry name" value="HSP70"/>
    <property type="match status" value="2"/>
</dbReference>
<dbReference type="PROSITE" id="PS00329">
    <property type="entry name" value="HSP70_2"/>
    <property type="match status" value="1"/>
</dbReference>
<evidence type="ECO:0000256" key="7">
    <source>
        <dbReference type="ARBA" id="ARBA00022840"/>
    </source>
</evidence>
<dbReference type="AlphaFoldDB" id="A0A1R1B3K8"/>
<dbReference type="GO" id="GO:0140662">
    <property type="term" value="F:ATP-dependent protein folding chaperone"/>
    <property type="evidence" value="ECO:0007669"/>
    <property type="project" value="InterPro"/>
</dbReference>
<dbReference type="Gene3D" id="2.60.34.10">
    <property type="entry name" value="Substrate Binding Domain Of DNAk, Chain A, domain 1"/>
    <property type="match status" value="1"/>
</dbReference>
<dbReference type="Gene3D" id="3.90.640.10">
    <property type="entry name" value="Actin, Chain A, domain 4"/>
    <property type="match status" value="1"/>
</dbReference>
<keyword evidence="6 13" id="KW-0547">Nucleotide-binding</keyword>
<evidence type="ECO:0000256" key="4">
    <source>
        <dbReference type="ARBA" id="ARBA00017249"/>
    </source>
</evidence>
<reference evidence="14 15" key="1">
    <citation type="submission" date="2016-11" db="EMBL/GenBank/DDBJ databases">
        <title>Paenibacillus species isolates.</title>
        <authorList>
            <person name="Beno S.M."/>
        </authorList>
    </citation>
    <scope>NUCLEOTIDE SEQUENCE [LARGE SCALE GENOMIC DNA]</scope>
    <source>
        <strain evidence="14 15">FSL F4-0100</strain>
    </source>
</reference>
<dbReference type="EMBL" id="MRTF01000003">
    <property type="protein sequence ID" value="OME93737.1"/>
    <property type="molecule type" value="Genomic_DNA"/>
</dbReference>
<keyword evidence="8" id="KW-0346">Stress response</keyword>
<keyword evidence="9" id="KW-0143">Chaperone</keyword>
<dbReference type="PRINTS" id="PR00301">
    <property type="entry name" value="HEATSHOCK70"/>
</dbReference>
<dbReference type="InterPro" id="IPR013126">
    <property type="entry name" value="Hsp_70_fam"/>
</dbReference>
<comment type="similarity">
    <text evidence="2 13">Belongs to the heat shock protein 70 family.</text>
</comment>
<evidence type="ECO:0000256" key="8">
    <source>
        <dbReference type="ARBA" id="ARBA00023016"/>
    </source>
</evidence>
<accession>A0A1R1B3K8</accession>
<dbReference type="InterPro" id="IPR018181">
    <property type="entry name" value="Heat_shock_70_CS"/>
</dbReference>
<dbReference type="Gene3D" id="3.30.420.40">
    <property type="match status" value="2"/>
</dbReference>
<dbReference type="SUPFAM" id="SSF100920">
    <property type="entry name" value="Heat shock protein 70kD (HSP70), peptide-binding domain"/>
    <property type="match status" value="1"/>
</dbReference>
<sequence length="559" mass="62663">MEVAIIGIDLGTSNSLVTCFIEDECVIIPNAMGEKLTPSVVSVLETGEIITGSAAKERLITHPHMSAAVFKRHIGTGKKYDLGSYQFSPTELSSLVLKSLKADAENYLGTEVTEAVISVPAYFNDHQRRATKEAGVLAGLKVERLINEPTAAAVAYGLNDLEEEKQVLIFDLGGGTFDVSVLDMMEDVMEVRAVAGDNWLGGEDFDDCLIRYFLEKHNMKLDRTAHKTYSMLRKQAENCKKALSQSDVGEMSCMINGMNYTSRITSNEFEKMVMDLLAKFKKPLKQALMDSSVHPDELDHVILVGGSTKMPVIRAFVSKLFGKFPLSHLNPDEVVGIGAGIYAAMKERHQNLRETVLTDVCPYTLGIGLAGDRFAPLIERNTVIPYSKVSEFCNAYDHQTQITVSIYQGESRNTENNLLLGDLELDIPPAPAGHSVIDVRFTYDINGLLEVEVYSHVTREKKSKVIINSSISMTEEEISQRLRELEQLKIHPRENSKHQFLLALGERLFEENLSDIRITIARELENFEKILDQQNPLEIKRAAQRLERFLRSVEEWPFE</sequence>
<evidence type="ECO:0000256" key="12">
    <source>
        <dbReference type="ARBA" id="ARBA00033103"/>
    </source>
</evidence>
<proteinExistence type="inferred from homology"/>
<keyword evidence="7 13" id="KW-0067">ATP-binding</keyword>